<organism evidence="3 4">
    <name type="scientific">Pyxidicoccus fallax</name>
    <dbReference type="NCBI Taxonomy" id="394095"/>
    <lineage>
        <taxon>Bacteria</taxon>
        <taxon>Pseudomonadati</taxon>
        <taxon>Myxococcota</taxon>
        <taxon>Myxococcia</taxon>
        <taxon>Myxococcales</taxon>
        <taxon>Cystobacterineae</taxon>
        <taxon>Myxococcaceae</taxon>
        <taxon>Pyxidicoccus</taxon>
    </lineage>
</organism>
<sequence>MNLRHRLRDGLREYVILEMQDPVPENHELVNVGRGWSLESRLLQWAREDRNLRVLRDLVYSHGHLTARPFTSLSAEEIARQAGALFSFGLLRLARAPLPERTVAPHFGEVPEVAPPVVDTEPLWLRLQVVDDVTDVPISGIKLRIQLGDESEQQATTDSEGRIDLKDVPQGAANVLSVLDGATLDNTLALVRTGGPWSQQKPSKAGSKGKESSSTRVLARIAEHQVSDGETLESVAEMYGLTVDALAKFNWGTTDPKQLQYHLLLEVGCTRKDAQGRYVFSSEDVPGVLRVPRPVAVPRMAVEQSHILRVKRVPEAQPYMFSL</sequence>
<dbReference type="Gene3D" id="3.10.350.10">
    <property type="entry name" value="LysM domain"/>
    <property type="match status" value="1"/>
</dbReference>
<comment type="caution">
    <text evidence="3">The sequence shown here is derived from an EMBL/GenBank/DDBJ whole genome shotgun (WGS) entry which is preliminary data.</text>
</comment>
<dbReference type="CDD" id="cd00118">
    <property type="entry name" value="LysM"/>
    <property type="match status" value="1"/>
</dbReference>
<dbReference type="PROSITE" id="PS51782">
    <property type="entry name" value="LYSM"/>
    <property type="match status" value="1"/>
</dbReference>
<evidence type="ECO:0000259" key="2">
    <source>
        <dbReference type="PROSITE" id="PS51782"/>
    </source>
</evidence>
<dbReference type="AlphaFoldDB" id="A0A848LP07"/>
<keyword evidence="4" id="KW-1185">Reference proteome</keyword>
<dbReference type="Pfam" id="PF01476">
    <property type="entry name" value="LysM"/>
    <property type="match status" value="1"/>
</dbReference>
<dbReference type="EMBL" id="JABBJJ010000195">
    <property type="protein sequence ID" value="NMO19615.1"/>
    <property type="molecule type" value="Genomic_DNA"/>
</dbReference>
<protein>
    <submittedName>
        <fullName evidence="3">LysM peptidoglycan-binding domain-containing protein</fullName>
    </submittedName>
</protein>
<feature type="domain" description="LysM" evidence="2">
    <location>
        <begin position="222"/>
        <end position="267"/>
    </location>
</feature>
<dbReference type="RefSeq" id="WP_169348858.1">
    <property type="nucleotide sequence ID" value="NZ_JABBJJ010000195.1"/>
</dbReference>
<dbReference type="SUPFAM" id="SSF54106">
    <property type="entry name" value="LysM domain"/>
    <property type="match status" value="1"/>
</dbReference>
<accession>A0A848LP07</accession>
<reference evidence="3 4" key="1">
    <citation type="submission" date="2020-04" db="EMBL/GenBank/DDBJ databases">
        <title>Draft genome of Pyxidicoccus fallax type strain.</title>
        <authorList>
            <person name="Whitworth D.E."/>
        </authorList>
    </citation>
    <scope>NUCLEOTIDE SEQUENCE [LARGE SCALE GENOMIC DNA]</scope>
    <source>
        <strain evidence="3 4">DSM 14698</strain>
    </source>
</reference>
<feature type="region of interest" description="Disordered" evidence="1">
    <location>
        <begin position="193"/>
        <end position="214"/>
    </location>
</feature>
<dbReference type="Proteomes" id="UP000518300">
    <property type="component" value="Unassembled WGS sequence"/>
</dbReference>
<gene>
    <name evidence="3" type="ORF">HG543_32775</name>
</gene>
<name>A0A848LP07_9BACT</name>
<dbReference type="InterPro" id="IPR018392">
    <property type="entry name" value="LysM"/>
</dbReference>
<proteinExistence type="predicted"/>
<dbReference type="InterPro" id="IPR036779">
    <property type="entry name" value="LysM_dom_sf"/>
</dbReference>
<evidence type="ECO:0000313" key="4">
    <source>
        <dbReference type="Proteomes" id="UP000518300"/>
    </source>
</evidence>
<evidence type="ECO:0000256" key="1">
    <source>
        <dbReference type="SAM" id="MobiDB-lite"/>
    </source>
</evidence>
<evidence type="ECO:0000313" key="3">
    <source>
        <dbReference type="EMBL" id="NMO19615.1"/>
    </source>
</evidence>